<dbReference type="PANTHER" id="PTHR23277:SF108">
    <property type="entry name" value="FASCICLIN-3"/>
    <property type="match status" value="1"/>
</dbReference>
<reference evidence="10" key="1">
    <citation type="submission" date="2022-01" db="EMBL/GenBank/DDBJ databases">
        <authorList>
            <person name="Braso-Vives M."/>
        </authorList>
    </citation>
    <scope>NUCLEOTIDE SEQUENCE</scope>
</reference>
<feature type="compositionally biased region" description="Low complexity" evidence="7">
    <location>
        <begin position="405"/>
        <end position="418"/>
    </location>
</feature>
<feature type="region of interest" description="Disordered" evidence="7">
    <location>
        <begin position="301"/>
        <end position="562"/>
    </location>
</feature>
<gene>
    <name evidence="10" type="primary">Hypp8907</name>
    <name evidence="10" type="ORF">BLAG_LOCUS11350</name>
</gene>
<evidence type="ECO:0000313" key="10">
    <source>
        <dbReference type="EMBL" id="CAH1250740.1"/>
    </source>
</evidence>
<dbReference type="EMBL" id="OV696703">
    <property type="protein sequence ID" value="CAH1250740.1"/>
    <property type="molecule type" value="Genomic_DNA"/>
</dbReference>
<keyword evidence="6" id="KW-0325">Glycoprotein</keyword>
<evidence type="ECO:0000313" key="11">
    <source>
        <dbReference type="Proteomes" id="UP000838412"/>
    </source>
</evidence>
<evidence type="ECO:0000256" key="3">
    <source>
        <dbReference type="ARBA" id="ARBA00022737"/>
    </source>
</evidence>
<dbReference type="InterPro" id="IPR003599">
    <property type="entry name" value="Ig_sub"/>
</dbReference>
<dbReference type="SMART" id="SM00408">
    <property type="entry name" value="IGc2"/>
    <property type="match status" value="1"/>
</dbReference>
<proteinExistence type="predicted"/>
<keyword evidence="8" id="KW-1133">Transmembrane helix</keyword>
<dbReference type="AlphaFoldDB" id="A0A8J9ZC52"/>
<dbReference type="Pfam" id="PF13927">
    <property type="entry name" value="Ig_3"/>
    <property type="match status" value="1"/>
</dbReference>
<keyword evidence="8" id="KW-0812">Transmembrane</keyword>
<name>A0A8J9ZC52_BRALA</name>
<dbReference type="SUPFAM" id="SSF48726">
    <property type="entry name" value="Immunoglobulin"/>
    <property type="match status" value="1"/>
</dbReference>
<feature type="compositionally biased region" description="Low complexity" evidence="7">
    <location>
        <begin position="522"/>
        <end position="534"/>
    </location>
</feature>
<dbReference type="Gene3D" id="3.80.10.10">
    <property type="entry name" value="Ribonuclease Inhibitor"/>
    <property type="match status" value="1"/>
</dbReference>
<dbReference type="PANTHER" id="PTHR23277">
    <property type="entry name" value="NECTIN-RELATED"/>
    <property type="match status" value="1"/>
</dbReference>
<sequence>MTNLNLKNNHLQTLPEAFCSFGEPTKLTLDGNPWRCDDSLLPLLPCNQVSSRIRCAMPLNVSGAILSSLSPDQLVRRADVNVTITGRSTLLVGESVSLWCNVQDTPVANITWGKIQKADRNTFHQEGQNMLLTDVTMEDAGVYICEVSIGDTKAWGNVRLEVLAIQKPSTSLPLIVQSSKATTNVITTFHTTTVSKNETSSTSMPVGNITLPESLIEEPDVLGWQLIVIIFAAVFIALIVACLVLTAWRKLGWGNVDSLPQYEGPIPIVVVDSPRDIADGEAFFVDEQEYGSAQSLASYESYGKHNRNGDDELSDEIDHPGSQGHSGATRSIQDEKYPRSRLEEEREQLIDQRHSKGRSVESLRSGASSRTSRNSRPRKPRREEHSSRERVPKRQRSKDNGDNVSASTQSSLQSTRSGRSSRHSRRRQRPAHLVPDVIVRDDEEEDGIDGQSQVGTKKTIASERDLWKRWNPQRHSTSRRDVKSRAGGRAIATGRGAETFDLGTATPPEQAMNDSFELQDFSRASPQRQSSQRPLADGKRSPRRPRRGREEVDSGKGSSKEI</sequence>
<evidence type="ECO:0000259" key="9">
    <source>
        <dbReference type="PROSITE" id="PS50835"/>
    </source>
</evidence>
<feature type="compositionally biased region" description="Basic residues" evidence="7">
    <location>
        <begin position="419"/>
        <end position="430"/>
    </location>
</feature>
<evidence type="ECO:0000256" key="1">
    <source>
        <dbReference type="ARBA" id="ARBA00004370"/>
    </source>
</evidence>
<keyword evidence="2" id="KW-0732">Signal</keyword>
<dbReference type="InterPro" id="IPR032675">
    <property type="entry name" value="LRR_dom_sf"/>
</dbReference>
<keyword evidence="3" id="KW-0677">Repeat</keyword>
<dbReference type="GO" id="GO:0007156">
    <property type="term" value="P:homophilic cell adhesion via plasma membrane adhesion molecules"/>
    <property type="evidence" value="ECO:0007669"/>
    <property type="project" value="TreeGrafter"/>
</dbReference>
<feature type="compositionally biased region" description="Basic and acidic residues" evidence="7">
    <location>
        <begin position="381"/>
        <end position="401"/>
    </location>
</feature>
<comment type="subcellular location">
    <subcellularLocation>
        <location evidence="1">Membrane</location>
    </subcellularLocation>
</comment>
<feature type="transmembrane region" description="Helical" evidence="8">
    <location>
        <begin position="222"/>
        <end position="248"/>
    </location>
</feature>
<dbReference type="Proteomes" id="UP000838412">
    <property type="component" value="Chromosome 18"/>
</dbReference>
<feature type="compositionally biased region" description="Basic and acidic residues" evidence="7">
    <location>
        <begin position="548"/>
        <end position="562"/>
    </location>
</feature>
<accession>A0A8J9ZC52</accession>
<dbReference type="SMART" id="SM00409">
    <property type="entry name" value="IG"/>
    <property type="match status" value="1"/>
</dbReference>
<feature type="domain" description="Ig-like" evidence="9">
    <location>
        <begin position="71"/>
        <end position="148"/>
    </location>
</feature>
<dbReference type="Gene3D" id="2.60.40.10">
    <property type="entry name" value="Immunoglobulins"/>
    <property type="match status" value="1"/>
</dbReference>
<evidence type="ECO:0000256" key="7">
    <source>
        <dbReference type="SAM" id="MobiDB-lite"/>
    </source>
</evidence>
<dbReference type="PROSITE" id="PS50835">
    <property type="entry name" value="IG_LIKE"/>
    <property type="match status" value="1"/>
</dbReference>
<dbReference type="InterPro" id="IPR036179">
    <property type="entry name" value="Ig-like_dom_sf"/>
</dbReference>
<evidence type="ECO:0000256" key="2">
    <source>
        <dbReference type="ARBA" id="ARBA00022729"/>
    </source>
</evidence>
<dbReference type="CDD" id="cd00096">
    <property type="entry name" value="Ig"/>
    <property type="match status" value="1"/>
</dbReference>
<keyword evidence="4 8" id="KW-0472">Membrane</keyword>
<dbReference type="GO" id="GO:0005912">
    <property type="term" value="C:adherens junction"/>
    <property type="evidence" value="ECO:0007669"/>
    <property type="project" value="TreeGrafter"/>
</dbReference>
<organism evidence="10 11">
    <name type="scientific">Branchiostoma lanceolatum</name>
    <name type="common">Common lancelet</name>
    <name type="synonym">Amphioxus lanceolatum</name>
    <dbReference type="NCBI Taxonomy" id="7740"/>
    <lineage>
        <taxon>Eukaryota</taxon>
        <taxon>Metazoa</taxon>
        <taxon>Chordata</taxon>
        <taxon>Cephalochordata</taxon>
        <taxon>Leptocardii</taxon>
        <taxon>Amphioxiformes</taxon>
        <taxon>Branchiostomatidae</taxon>
        <taxon>Branchiostoma</taxon>
    </lineage>
</organism>
<dbReference type="GO" id="GO:0016020">
    <property type="term" value="C:membrane"/>
    <property type="evidence" value="ECO:0007669"/>
    <property type="project" value="UniProtKB-SubCell"/>
</dbReference>
<evidence type="ECO:0000256" key="8">
    <source>
        <dbReference type="SAM" id="Phobius"/>
    </source>
</evidence>
<evidence type="ECO:0000256" key="6">
    <source>
        <dbReference type="ARBA" id="ARBA00023180"/>
    </source>
</evidence>
<feature type="compositionally biased region" description="Basic and acidic residues" evidence="7">
    <location>
        <begin position="332"/>
        <end position="361"/>
    </location>
</feature>
<keyword evidence="11" id="KW-1185">Reference proteome</keyword>
<evidence type="ECO:0000256" key="4">
    <source>
        <dbReference type="ARBA" id="ARBA00023136"/>
    </source>
</evidence>
<evidence type="ECO:0000256" key="5">
    <source>
        <dbReference type="ARBA" id="ARBA00023157"/>
    </source>
</evidence>
<keyword evidence="5" id="KW-1015">Disulfide bond</keyword>
<protein>
    <submittedName>
        <fullName evidence="10">Hypp8907 protein</fullName>
    </submittedName>
</protein>
<dbReference type="GO" id="GO:0007157">
    <property type="term" value="P:heterophilic cell-cell adhesion via plasma membrane cell adhesion molecules"/>
    <property type="evidence" value="ECO:0007669"/>
    <property type="project" value="TreeGrafter"/>
</dbReference>
<dbReference type="InterPro" id="IPR007110">
    <property type="entry name" value="Ig-like_dom"/>
</dbReference>
<dbReference type="SUPFAM" id="SSF52058">
    <property type="entry name" value="L domain-like"/>
    <property type="match status" value="1"/>
</dbReference>
<dbReference type="OrthoDB" id="10043043at2759"/>
<dbReference type="InterPro" id="IPR051427">
    <property type="entry name" value="Nectin/Nectin-like"/>
</dbReference>
<feature type="compositionally biased region" description="Low complexity" evidence="7">
    <location>
        <begin position="485"/>
        <end position="497"/>
    </location>
</feature>
<dbReference type="InterPro" id="IPR013783">
    <property type="entry name" value="Ig-like_fold"/>
</dbReference>
<dbReference type="InterPro" id="IPR003598">
    <property type="entry name" value="Ig_sub2"/>
</dbReference>